<dbReference type="EMBL" id="BGZK01000120">
    <property type="protein sequence ID" value="GBP20617.1"/>
    <property type="molecule type" value="Genomic_DNA"/>
</dbReference>
<proteinExistence type="predicted"/>
<keyword evidence="2" id="KW-1185">Reference proteome</keyword>
<organism evidence="1 2">
    <name type="scientific">Eumeta variegata</name>
    <name type="common">Bagworm moth</name>
    <name type="synonym">Eumeta japonica</name>
    <dbReference type="NCBI Taxonomy" id="151549"/>
    <lineage>
        <taxon>Eukaryota</taxon>
        <taxon>Metazoa</taxon>
        <taxon>Ecdysozoa</taxon>
        <taxon>Arthropoda</taxon>
        <taxon>Hexapoda</taxon>
        <taxon>Insecta</taxon>
        <taxon>Pterygota</taxon>
        <taxon>Neoptera</taxon>
        <taxon>Endopterygota</taxon>
        <taxon>Lepidoptera</taxon>
        <taxon>Glossata</taxon>
        <taxon>Ditrysia</taxon>
        <taxon>Tineoidea</taxon>
        <taxon>Psychidae</taxon>
        <taxon>Oiketicinae</taxon>
        <taxon>Eumeta</taxon>
    </lineage>
</organism>
<sequence length="79" mass="8822">MSDLHNGTCWGRVARSLAFEGGGFCRALGGYKLGGRLEIVSHIHEKCQKLLYYRLLNIADALADPQARSLREDSKARLF</sequence>
<dbReference type="AlphaFoldDB" id="A0A4C1U3D8"/>
<comment type="caution">
    <text evidence="1">The sequence shown here is derived from an EMBL/GenBank/DDBJ whole genome shotgun (WGS) entry which is preliminary data.</text>
</comment>
<gene>
    <name evidence="1" type="ORF">EVAR_93731_1</name>
</gene>
<protein>
    <submittedName>
        <fullName evidence="1">Uncharacterized protein</fullName>
    </submittedName>
</protein>
<reference evidence="1 2" key="1">
    <citation type="journal article" date="2019" name="Commun. Biol.">
        <title>The bagworm genome reveals a unique fibroin gene that provides high tensile strength.</title>
        <authorList>
            <person name="Kono N."/>
            <person name="Nakamura H."/>
            <person name="Ohtoshi R."/>
            <person name="Tomita M."/>
            <person name="Numata K."/>
            <person name="Arakawa K."/>
        </authorList>
    </citation>
    <scope>NUCLEOTIDE SEQUENCE [LARGE SCALE GENOMIC DNA]</scope>
</reference>
<evidence type="ECO:0000313" key="1">
    <source>
        <dbReference type="EMBL" id="GBP20617.1"/>
    </source>
</evidence>
<name>A0A4C1U3D8_EUMVA</name>
<accession>A0A4C1U3D8</accession>
<dbReference type="Proteomes" id="UP000299102">
    <property type="component" value="Unassembled WGS sequence"/>
</dbReference>
<evidence type="ECO:0000313" key="2">
    <source>
        <dbReference type="Proteomes" id="UP000299102"/>
    </source>
</evidence>